<feature type="domain" description="PEP-utilising enzyme C-terminal" evidence="22">
    <location>
        <begin position="254"/>
        <end position="541"/>
    </location>
</feature>
<dbReference type="InterPro" id="IPR036618">
    <property type="entry name" value="PtsI_HPr-bd_sf"/>
</dbReference>
<dbReference type="NCBIfam" id="TIGR01417">
    <property type="entry name" value="PTS_I_fam"/>
    <property type="match status" value="1"/>
</dbReference>
<feature type="binding site" evidence="19">
    <location>
        <position position="334"/>
    </location>
    <ligand>
        <name>phosphoenolpyruvate</name>
        <dbReference type="ChEBI" id="CHEBI:58702"/>
    </ligand>
</feature>
<organism evidence="24 27">
    <name type="scientific">Levilactobacillus brevis</name>
    <name type="common">Lactobacillus brevis</name>
    <dbReference type="NCBI Taxonomy" id="1580"/>
    <lineage>
        <taxon>Bacteria</taxon>
        <taxon>Bacillati</taxon>
        <taxon>Bacillota</taxon>
        <taxon>Bacilli</taxon>
        <taxon>Lactobacillales</taxon>
        <taxon>Lactobacillaceae</taxon>
        <taxon>Levilactobacillus</taxon>
    </lineage>
</organism>
<evidence type="ECO:0000256" key="17">
    <source>
        <dbReference type="PIRNR" id="PIRNR000732"/>
    </source>
</evidence>
<keyword evidence="11 17" id="KW-0808">Transferase</keyword>
<dbReference type="EMBL" id="JAERKF010000005">
    <property type="protein sequence ID" value="MBS1010338.1"/>
    <property type="molecule type" value="Genomic_DNA"/>
</dbReference>
<evidence type="ECO:0000256" key="20">
    <source>
        <dbReference type="PIRSR" id="PIRSR000732-3"/>
    </source>
</evidence>
<feature type="binding site" evidence="19">
    <location>
        <position position="298"/>
    </location>
    <ligand>
        <name>phosphoenolpyruvate</name>
        <dbReference type="ChEBI" id="CHEBI:58702"/>
    </ligand>
</feature>
<dbReference type="GO" id="GO:0016301">
    <property type="term" value="F:kinase activity"/>
    <property type="evidence" value="ECO:0007669"/>
    <property type="project" value="UniProtKB-KW"/>
</dbReference>
<dbReference type="AlphaFoldDB" id="A0A1X0XQL1"/>
<proteinExistence type="inferred from homology"/>
<dbReference type="InterPro" id="IPR018274">
    <property type="entry name" value="PEP_util_AS"/>
</dbReference>
<keyword evidence="12 17" id="KW-0598">Phosphotransferase system</keyword>
<evidence type="ECO:0000256" key="4">
    <source>
        <dbReference type="ARBA" id="ARBA00004496"/>
    </source>
</evidence>
<dbReference type="SUPFAM" id="SSF52009">
    <property type="entry name" value="Phosphohistidine domain"/>
    <property type="match status" value="1"/>
</dbReference>
<evidence type="ECO:0000256" key="5">
    <source>
        <dbReference type="ARBA" id="ARBA00007837"/>
    </source>
</evidence>
<comment type="similarity">
    <text evidence="5 17">Belongs to the PEP-utilizing enzyme family.</text>
</comment>
<dbReference type="Gene3D" id="3.50.30.10">
    <property type="entry name" value="Phosphohistidine domain"/>
    <property type="match status" value="1"/>
</dbReference>
<dbReference type="Pfam" id="PF00391">
    <property type="entry name" value="PEP-utilizers"/>
    <property type="match status" value="1"/>
</dbReference>
<dbReference type="PANTHER" id="PTHR46244:SF3">
    <property type="entry name" value="PHOSPHOENOLPYRUVATE-PROTEIN PHOSPHOTRANSFERASE"/>
    <property type="match status" value="1"/>
</dbReference>
<dbReference type="EC" id="2.7.3.9" evidence="6 17"/>
<feature type="binding site" evidence="19">
    <location>
        <begin position="455"/>
        <end position="456"/>
    </location>
    <ligand>
        <name>phosphoenolpyruvate</name>
        <dbReference type="ChEBI" id="CHEBI:58702"/>
    </ligand>
</feature>
<dbReference type="PANTHER" id="PTHR46244">
    <property type="entry name" value="PHOSPHOENOLPYRUVATE-PROTEIN PHOSPHOTRANSFERASE"/>
    <property type="match status" value="1"/>
</dbReference>
<dbReference type="GO" id="GO:0009401">
    <property type="term" value="P:phosphoenolpyruvate-dependent sugar phosphotransferase system"/>
    <property type="evidence" value="ECO:0007669"/>
    <property type="project" value="UniProtKB-KW"/>
</dbReference>
<feature type="binding site" evidence="20">
    <location>
        <position position="456"/>
    </location>
    <ligand>
        <name>Mg(2+)</name>
        <dbReference type="ChEBI" id="CHEBI:18420"/>
    </ligand>
</feature>
<comment type="subcellular location">
    <subcellularLocation>
        <location evidence="4 17">Cytoplasm</location>
    </subcellularLocation>
</comment>
<dbReference type="InterPro" id="IPR024692">
    <property type="entry name" value="PTS_EI"/>
</dbReference>
<comment type="function">
    <text evidence="3 17">General (non sugar-specific) component of the phosphoenolpyruvate-dependent sugar phosphotransferase system (sugar PTS). This major carbohydrate active-transport system catalyzes the phosphorylation of incoming sugar substrates concomitantly with their translocation across the cell membrane. Enzyme I transfers the phosphoryl group from phosphoenolpyruvate (PEP) to the phosphoryl carrier protein (HPr).</text>
</comment>
<feature type="binding site" evidence="19">
    <location>
        <position position="466"/>
    </location>
    <ligand>
        <name>phosphoenolpyruvate</name>
        <dbReference type="ChEBI" id="CHEBI:58702"/>
    </ligand>
</feature>
<evidence type="ECO:0000256" key="7">
    <source>
        <dbReference type="ARBA" id="ARBA00016544"/>
    </source>
</evidence>
<evidence type="ECO:0000256" key="19">
    <source>
        <dbReference type="PIRSR" id="PIRSR000732-2"/>
    </source>
</evidence>
<dbReference type="RefSeq" id="WP_024526639.1">
    <property type="nucleotide sequence ID" value="NZ_CAKMAP010000001.1"/>
</dbReference>
<dbReference type="InterPro" id="IPR050499">
    <property type="entry name" value="PEP-utilizing_PTS_enzyme"/>
</dbReference>
<keyword evidence="9 17" id="KW-0963">Cytoplasm</keyword>
<evidence type="ECO:0000256" key="1">
    <source>
        <dbReference type="ARBA" id="ARBA00000683"/>
    </source>
</evidence>
<keyword evidence="13 17" id="KW-0479">Metal-binding</keyword>
<dbReference type="InterPro" id="IPR000121">
    <property type="entry name" value="PEP_util_C"/>
</dbReference>
<dbReference type="InterPro" id="IPR008279">
    <property type="entry name" value="PEP-util_enz_mobile_dom"/>
</dbReference>
<keyword evidence="10 17" id="KW-0762">Sugar transport</keyword>
<evidence type="ECO:0000256" key="3">
    <source>
        <dbReference type="ARBA" id="ARBA00002728"/>
    </source>
</evidence>
<dbReference type="Pfam" id="PF05524">
    <property type="entry name" value="PEP-utilisers_N"/>
    <property type="match status" value="1"/>
</dbReference>
<evidence type="ECO:0000259" key="21">
    <source>
        <dbReference type="Pfam" id="PF00391"/>
    </source>
</evidence>
<dbReference type="GO" id="GO:0008965">
    <property type="term" value="F:phosphoenolpyruvate-protein phosphotransferase activity"/>
    <property type="evidence" value="ECO:0007669"/>
    <property type="project" value="UniProtKB-EC"/>
</dbReference>
<evidence type="ECO:0000313" key="24">
    <source>
        <dbReference type="EMBL" id="MBS1010338.1"/>
    </source>
</evidence>
<evidence type="ECO:0000256" key="13">
    <source>
        <dbReference type="ARBA" id="ARBA00022723"/>
    </source>
</evidence>
<dbReference type="Proteomes" id="UP000676478">
    <property type="component" value="Unassembled WGS sequence"/>
</dbReference>
<evidence type="ECO:0000256" key="16">
    <source>
        <dbReference type="ARBA" id="ARBA00033235"/>
    </source>
</evidence>
<evidence type="ECO:0000256" key="6">
    <source>
        <dbReference type="ARBA" id="ARBA00012232"/>
    </source>
</evidence>
<evidence type="ECO:0000256" key="11">
    <source>
        <dbReference type="ARBA" id="ARBA00022679"/>
    </source>
</evidence>
<dbReference type="Gene3D" id="3.20.20.60">
    <property type="entry name" value="Phosphoenolpyruvate-binding domains"/>
    <property type="match status" value="1"/>
</dbReference>
<evidence type="ECO:0000313" key="27">
    <source>
        <dbReference type="Proteomes" id="UP000676478"/>
    </source>
</evidence>
<dbReference type="InterPro" id="IPR040442">
    <property type="entry name" value="Pyrv_kinase-like_dom_sf"/>
</dbReference>
<evidence type="ECO:0000256" key="14">
    <source>
        <dbReference type="ARBA" id="ARBA00022777"/>
    </source>
</evidence>
<evidence type="ECO:0000259" key="22">
    <source>
        <dbReference type="Pfam" id="PF02896"/>
    </source>
</evidence>
<comment type="cofactor">
    <cofactor evidence="2 17 20">
        <name>Mg(2+)</name>
        <dbReference type="ChEBI" id="CHEBI:18420"/>
    </cofactor>
</comment>
<dbReference type="Gene3D" id="1.10.274.10">
    <property type="entry name" value="PtsI, HPr-binding domain"/>
    <property type="match status" value="1"/>
</dbReference>
<dbReference type="GO" id="GO:0046872">
    <property type="term" value="F:metal ion binding"/>
    <property type="evidence" value="ECO:0007669"/>
    <property type="project" value="UniProtKB-KW"/>
</dbReference>
<dbReference type="InterPro" id="IPR006318">
    <property type="entry name" value="PTS_EI-like"/>
</dbReference>
<dbReference type="SUPFAM" id="SSF51621">
    <property type="entry name" value="Phosphoenolpyruvate/pyruvate domain"/>
    <property type="match status" value="1"/>
</dbReference>
<gene>
    <name evidence="24" type="primary">ptsP</name>
    <name evidence="24" type="ORF">JK167_05765</name>
    <name evidence="25" type="ORF">UCCLBBS449_1680</name>
</gene>
<dbReference type="EMBL" id="CP031198">
    <property type="protein sequence ID" value="QCZ53615.1"/>
    <property type="molecule type" value="Genomic_DNA"/>
</dbReference>
<keyword evidence="8 17" id="KW-0813">Transport</keyword>
<evidence type="ECO:0000256" key="12">
    <source>
        <dbReference type="ARBA" id="ARBA00022683"/>
    </source>
</evidence>
<dbReference type="PRINTS" id="PR01736">
    <property type="entry name" value="PHPHTRNFRASE"/>
</dbReference>
<evidence type="ECO:0000259" key="23">
    <source>
        <dbReference type="Pfam" id="PF05524"/>
    </source>
</evidence>
<evidence type="ECO:0000256" key="10">
    <source>
        <dbReference type="ARBA" id="ARBA00022597"/>
    </source>
</evidence>
<feature type="binding site" evidence="20">
    <location>
        <position position="432"/>
    </location>
    <ligand>
        <name>Mg(2+)</name>
        <dbReference type="ChEBI" id="CHEBI:18420"/>
    </ligand>
</feature>
<dbReference type="InterPro" id="IPR015813">
    <property type="entry name" value="Pyrv/PenolPyrv_kinase-like_dom"/>
</dbReference>
<feature type="domain" description="Phosphotransferase system enzyme I N-terminal" evidence="23">
    <location>
        <begin position="6"/>
        <end position="128"/>
    </location>
</feature>
<dbReference type="PROSITE" id="PS00370">
    <property type="entry name" value="PEP_ENZYMES_PHOS_SITE"/>
    <property type="match status" value="1"/>
</dbReference>
<dbReference type="InterPro" id="IPR008731">
    <property type="entry name" value="PTS_EIN"/>
</dbReference>
<protein>
    <recommendedName>
        <fullName evidence="7 17">Phosphoenolpyruvate-protein phosphotransferase</fullName>
        <ecNumber evidence="6 17">2.7.3.9</ecNumber>
    </recommendedName>
    <alternativeName>
        <fullName evidence="16 17">Phosphotransferase system, enzyme I</fullName>
    </alternativeName>
</protein>
<comment type="catalytic activity">
    <reaction evidence="1 17">
        <text>L-histidyl-[protein] + phosphoenolpyruvate = N(pros)-phospho-L-histidyl-[protein] + pyruvate</text>
        <dbReference type="Rhea" id="RHEA:23880"/>
        <dbReference type="Rhea" id="RHEA-COMP:9745"/>
        <dbReference type="Rhea" id="RHEA-COMP:9746"/>
        <dbReference type="ChEBI" id="CHEBI:15361"/>
        <dbReference type="ChEBI" id="CHEBI:29979"/>
        <dbReference type="ChEBI" id="CHEBI:58702"/>
        <dbReference type="ChEBI" id="CHEBI:64837"/>
        <dbReference type="EC" id="2.7.3.9"/>
    </reaction>
</comment>
<keyword evidence="25" id="KW-0670">Pyruvate</keyword>
<dbReference type="SUPFAM" id="SSF47831">
    <property type="entry name" value="Enzyme I of the PEP:sugar phosphotransferase system HPr-binding (sub)domain"/>
    <property type="match status" value="1"/>
</dbReference>
<dbReference type="Proteomes" id="UP000307074">
    <property type="component" value="Chromosome"/>
</dbReference>
<dbReference type="InterPro" id="IPR036637">
    <property type="entry name" value="Phosphohistidine_dom_sf"/>
</dbReference>
<feature type="active site" description="Tele-phosphohistidine intermediate" evidence="18">
    <location>
        <position position="191"/>
    </location>
</feature>
<evidence type="ECO:0000256" key="15">
    <source>
        <dbReference type="ARBA" id="ARBA00022842"/>
    </source>
</evidence>
<feature type="domain" description="PEP-utilising enzyme mobile" evidence="21">
    <location>
        <begin position="155"/>
        <end position="227"/>
    </location>
</feature>
<dbReference type="OrthoDB" id="9765468at2"/>
<sequence length="578" mass="62563">MRAMLKGIAASDGVVCGHVFRYSEPDLSITKRSVTNLDHELNRFHQALEAAVSEVETIKTRATKNLGADSAQVFSAHIAMLQDPEFIKSVEDEIARQRCNAEAALATVVTDYGASLAKLTDNPYMQERITDLHDISKRVTAHLLGIKLPDLALLDRPVIVVTHDLIPSDTVSVDAKYILGFVTDLGGRTSHSSILARSLNIPAVVGTQTATADLATDEMVIINGTTGSVISEPTAAEIATAKQAMADRQANRVRLAKLRHHQTVTKDGIGVTLAANMGTANDIPSVLDNGAEAVGLMRTEFLYMDAERVPTEDEQFAIYRQVVSALAPRPVVIRTLDIGGDKPLPYLHQAPEANPFMGERAIRQSLAHQPLFRSQLRALIRASAYGHLRIMFPMIATLDEFRQAKAIYDDERSKLTTAQVPMGKIDVGMMVEVPAAAMLADRFAQEVDFMSIGTNDLIGYAMAADRTNQDVAYLYQPYHPAVLRLVDRIVRAGHAAGIPVAMCGEMAGDPIAVPILLGIGLDEFSMGAGSILKTRQLMGTLNVHELQSLADTVLNSTSTSQEVITMVQAAVPGILDVR</sequence>
<evidence type="ECO:0000313" key="26">
    <source>
        <dbReference type="Proteomes" id="UP000307074"/>
    </source>
</evidence>
<accession>A0A1X0XQL1</accession>
<keyword evidence="14 17" id="KW-0418">Kinase</keyword>
<evidence type="ECO:0000256" key="8">
    <source>
        <dbReference type="ARBA" id="ARBA00022448"/>
    </source>
</evidence>
<name>A0A1X0XQL1_LEVBR</name>
<evidence type="ECO:0000256" key="9">
    <source>
        <dbReference type="ARBA" id="ARBA00022490"/>
    </source>
</evidence>
<dbReference type="GO" id="GO:0005737">
    <property type="term" value="C:cytoplasm"/>
    <property type="evidence" value="ECO:0007669"/>
    <property type="project" value="UniProtKB-SubCell"/>
</dbReference>
<reference evidence="24" key="2">
    <citation type="submission" date="2020-12" db="EMBL/GenBank/DDBJ databases">
        <authorList>
            <person name="Mcmullen J.G."/>
        </authorList>
    </citation>
    <scope>NUCLEOTIDE SEQUENCE</scope>
    <source>
        <strain evidence="24">Dm-2019-70</strain>
    </source>
</reference>
<evidence type="ECO:0000313" key="25">
    <source>
        <dbReference type="EMBL" id="QCZ53615.1"/>
    </source>
</evidence>
<keyword evidence="15 17" id="KW-0460">Magnesium</keyword>
<reference evidence="25 26" key="1">
    <citation type="submission" date="2018-07" db="EMBL/GenBank/DDBJ databases">
        <authorList>
            <person name="Feyereisen M."/>
        </authorList>
    </citation>
    <scope>NUCLEOTIDE SEQUENCE [LARGE SCALE GENOMIC DNA]</scope>
    <source>
        <strain evidence="25 26">UCCLBBS449</strain>
    </source>
</reference>
<reference evidence="24" key="3">
    <citation type="submission" date="2022-09" db="EMBL/GenBank/DDBJ databases">
        <title>Genome-inferred correspondence between phylogeny and metabolic traits in the wild Drosophila gut microbiome.</title>
        <authorList>
            <person name="Bueno E."/>
            <person name="Blow F."/>
            <person name="Douglas A.E."/>
        </authorList>
    </citation>
    <scope>NUCLEOTIDE SEQUENCE</scope>
    <source>
        <strain evidence="24">Dm-2019-70</strain>
    </source>
</reference>
<dbReference type="Pfam" id="PF02896">
    <property type="entry name" value="PEP-utilizers_C"/>
    <property type="match status" value="1"/>
</dbReference>
<feature type="active site" description="Proton donor" evidence="18">
    <location>
        <position position="503"/>
    </location>
</feature>
<dbReference type="PIRSF" id="PIRSF000732">
    <property type="entry name" value="PTS_enzyme_I"/>
    <property type="match status" value="1"/>
</dbReference>
<evidence type="ECO:0000256" key="18">
    <source>
        <dbReference type="PIRSR" id="PIRSR000732-1"/>
    </source>
</evidence>
<evidence type="ECO:0000256" key="2">
    <source>
        <dbReference type="ARBA" id="ARBA00001946"/>
    </source>
</evidence>